<organism evidence="1 2">
    <name type="scientific">Salinicoccus siamensis</name>
    <dbReference type="NCBI Taxonomy" id="381830"/>
    <lineage>
        <taxon>Bacteria</taxon>
        <taxon>Bacillati</taxon>
        <taxon>Bacillota</taxon>
        <taxon>Bacilli</taxon>
        <taxon>Bacillales</taxon>
        <taxon>Staphylococcaceae</taxon>
        <taxon>Salinicoccus</taxon>
    </lineage>
</organism>
<protein>
    <submittedName>
        <fullName evidence="1">YwpF family protein</fullName>
    </submittedName>
</protein>
<gene>
    <name evidence="1" type="ORF">ACFFLE_06970</name>
</gene>
<dbReference type="RefSeq" id="WP_380570423.1">
    <property type="nucleotide sequence ID" value="NZ_JBHMAH010000015.1"/>
</dbReference>
<sequence length="141" mass="16212">MKSFKVVELKLEHEENYIILDIIDGIIINKEKGEAPWLIEISTSPDFKDILKEMIGTEVEILVTITRHSNEPARFRGTFNEMNELDQALSLIFNGKIIVQGPTYAEDVLTHLLSEGYEEETLLHEFKSIMESKKEIKTSDD</sequence>
<accession>A0ABV5Z420</accession>
<dbReference type="Proteomes" id="UP001589740">
    <property type="component" value="Unassembled WGS sequence"/>
</dbReference>
<dbReference type="Pfam" id="PF14183">
    <property type="entry name" value="YwpF"/>
    <property type="match status" value="1"/>
</dbReference>
<dbReference type="InterPro" id="IPR025573">
    <property type="entry name" value="YwpF"/>
</dbReference>
<keyword evidence="2" id="KW-1185">Reference proteome</keyword>
<reference evidence="1 2" key="1">
    <citation type="submission" date="2024-09" db="EMBL/GenBank/DDBJ databases">
        <authorList>
            <person name="Sun Q."/>
            <person name="Mori K."/>
        </authorList>
    </citation>
    <scope>NUCLEOTIDE SEQUENCE [LARGE SCALE GENOMIC DNA]</scope>
    <source>
        <strain evidence="1 2">JCM 12822</strain>
    </source>
</reference>
<proteinExistence type="predicted"/>
<evidence type="ECO:0000313" key="2">
    <source>
        <dbReference type="Proteomes" id="UP001589740"/>
    </source>
</evidence>
<evidence type="ECO:0000313" key="1">
    <source>
        <dbReference type="EMBL" id="MFB9860853.1"/>
    </source>
</evidence>
<name>A0ABV5Z420_9STAP</name>
<dbReference type="EMBL" id="JBHMAH010000015">
    <property type="protein sequence ID" value="MFB9860853.1"/>
    <property type="molecule type" value="Genomic_DNA"/>
</dbReference>
<comment type="caution">
    <text evidence="1">The sequence shown here is derived from an EMBL/GenBank/DDBJ whole genome shotgun (WGS) entry which is preliminary data.</text>
</comment>